<dbReference type="STRING" id="97972.A0A2V1CZX4"/>
<dbReference type="GO" id="GO:0003723">
    <property type="term" value="F:RNA binding"/>
    <property type="evidence" value="ECO:0007669"/>
    <property type="project" value="UniProtKB-KW"/>
</dbReference>
<name>A0A2V1CZX4_9PLEO</name>
<dbReference type="PROSITE" id="PS50994">
    <property type="entry name" value="INTEGRASE"/>
    <property type="match status" value="1"/>
</dbReference>
<evidence type="ECO:0000256" key="2">
    <source>
        <dbReference type="SAM" id="MobiDB-lite"/>
    </source>
</evidence>
<proteinExistence type="predicted"/>
<gene>
    <name evidence="4" type="ORF">DM02DRAFT_577620</name>
</gene>
<dbReference type="InterPro" id="IPR036397">
    <property type="entry name" value="RNaseH_sf"/>
</dbReference>
<sequence>MDMEIEDYSSDQYFTEFGEVDGTQTVAVLNDQSTLHSVTKLDIFNEPKESSAFSFDDRYSANVFHGIMPDTGAAGVSTAGEPQVRALQQLDSSVQIDQSTAGQHTIRFGKGTAISLGTIRVQTPLGYITFHVVPANTPFLFCVGDMDKLGGDNRVPVVRKWGHPWLLLHQLEKSVAWSHLTESELRQLHRRFGHPSVHRLLRVLQRAGHEVEVKAIEHLTKYCHHCQMNQKSPGRFKFTLKDDYDFNFSIIIDVMYLSGKPVLQVIDFSTSFQAARFLKDMSARNTWDTLRLCWIDVYLGPPDRIVHDAGKNFSSAEFQQQAKAMAIEIKEVPVEAHNSVGKVERYHAPLRRAYEIISSELEVASKELILQMAVKAVNDSAGPDGLVPTLLVFGAYPRMTDDSPPSPSVVQRAEAIRKAMKEVRRLYATRQVNDALGMRNGPNTSTTLDLPLQSEVRVWREKGGWSGPHKLIAIDGQTCTIQMPHGPTQFRSTVIKPYYKDDSSEPLQGAPEDAPEENHDQRAPEGDYDPDTIVVDVPQP</sequence>
<dbReference type="GO" id="GO:0005634">
    <property type="term" value="C:nucleus"/>
    <property type="evidence" value="ECO:0007669"/>
    <property type="project" value="UniProtKB-ARBA"/>
</dbReference>
<dbReference type="InterPro" id="IPR001584">
    <property type="entry name" value="Integrase_cat-core"/>
</dbReference>
<dbReference type="SUPFAM" id="SSF53098">
    <property type="entry name" value="Ribonuclease H-like"/>
    <property type="match status" value="1"/>
</dbReference>
<feature type="domain" description="Integrase catalytic" evidence="3">
    <location>
        <begin position="229"/>
        <end position="396"/>
    </location>
</feature>
<dbReference type="EMBL" id="KZ806109">
    <property type="protein sequence ID" value="PVH90773.1"/>
    <property type="molecule type" value="Genomic_DNA"/>
</dbReference>
<reference evidence="4 5" key="1">
    <citation type="journal article" date="2018" name="Sci. Rep.">
        <title>Comparative genomics provides insights into the lifestyle and reveals functional heterogeneity of dark septate endophytic fungi.</title>
        <authorList>
            <person name="Knapp D.G."/>
            <person name="Nemeth J.B."/>
            <person name="Barry K."/>
            <person name="Hainaut M."/>
            <person name="Henrissat B."/>
            <person name="Johnson J."/>
            <person name="Kuo A."/>
            <person name="Lim J.H.P."/>
            <person name="Lipzen A."/>
            <person name="Nolan M."/>
            <person name="Ohm R.A."/>
            <person name="Tamas L."/>
            <person name="Grigoriev I.V."/>
            <person name="Spatafora J.W."/>
            <person name="Nagy L.G."/>
            <person name="Kovacs G.M."/>
        </authorList>
    </citation>
    <scope>NUCLEOTIDE SEQUENCE [LARGE SCALE GENOMIC DNA]</scope>
    <source>
        <strain evidence="4 5">DSE2036</strain>
    </source>
</reference>
<accession>A0A2V1CZX4</accession>
<organism evidence="4 5">
    <name type="scientific">Periconia macrospinosa</name>
    <dbReference type="NCBI Taxonomy" id="97972"/>
    <lineage>
        <taxon>Eukaryota</taxon>
        <taxon>Fungi</taxon>
        <taxon>Dikarya</taxon>
        <taxon>Ascomycota</taxon>
        <taxon>Pezizomycotina</taxon>
        <taxon>Dothideomycetes</taxon>
        <taxon>Pleosporomycetidae</taxon>
        <taxon>Pleosporales</taxon>
        <taxon>Massarineae</taxon>
        <taxon>Periconiaceae</taxon>
        <taxon>Periconia</taxon>
    </lineage>
</organism>
<keyword evidence="5" id="KW-1185">Reference proteome</keyword>
<feature type="region of interest" description="Disordered" evidence="2">
    <location>
        <begin position="498"/>
        <end position="540"/>
    </location>
</feature>
<dbReference type="OrthoDB" id="3780108at2759"/>
<evidence type="ECO:0000313" key="5">
    <source>
        <dbReference type="Proteomes" id="UP000244855"/>
    </source>
</evidence>
<dbReference type="InterPro" id="IPR012337">
    <property type="entry name" value="RNaseH-like_sf"/>
</dbReference>
<keyword evidence="1" id="KW-0694">RNA-binding</keyword>
<dbReference type="Proteomes" id="UP000244855">
    <property type="component" value="Unassembled WGS sequence"/>
</dbReference>
<evidence type="ECO:0000259" key="3">
    <source>
        <dbReference type="PROSITE" id="PS50994"/>
    </source>
</evidence>
<evidence type="ECO:0000256" key="1">
    <source>
        <dbReference type="ARBA" id="ARBA00022884"/>
    </source>
</evidence>
<feature type="compositionally biased region" description="Basic and acidic residues" evidence="2">
    <location>
        <begin position="516"/>
        <end position="525"/>
    </location>
</feature>
<evidence type="ECO:0000313" key="4">
    <source>
        <dbReference type="EMBL" id="PVH90773.1"/>
    </source>
</evidence>
<dbReference type="GO" id="GO:0015074">
    <property type="term" value="P:DNA integration"/>
    <property type="evidence" value="ECO:0007669"/>
    <property type="project" value="InterPro"/>
</dbReference>
<dbReference type="Gene3D" id="3.30.420.10">
    <property type="entry name" value="Ribonuclease H-like superfamily/Ribonuclease H"/>
    <property type="match status" value="1"/>
</dbReference>
<protein>
    <recommendedName>
        <fullName evidence="3">Integrase catalytic domain-containing protein</fullName>
    </recommendedName>
</protein>
<feature type="non-terminal residue" evidence="4">
    <location>
        <position position="540"/>
    </location>
</feature>
<dbReference type="AlphaFoldDB" id="A0A2V1CZX4"/>